<proteinExistence type="inferred from homology"/>
<keyword evidence="4" id="KW-1185">Reference proteome</keyword>
<reference evidence="3 4" key="1">
    <citation type="submission" date="2020-10" db="EMBL/GenBank/DDBJ databases">
        <title>Haloactinobacterium sp. RN3S43, a bacterium isolated from saline soil.</title>
        <authorList>
            <person name="Sun J.-Q."/>
        </authorList>
    </citation>
    <scope>NUCLEOTIDE SEQUENCE [LARGE SCALE GENOMIC DNA]</scope>
    <source>
        <strain evidence="3 4">RN3S43</strain>
    </source>
</reference>
<dbReference type="Proteomes" id="UP000593758">
    <property type="component" value="Chromosome"/>
</dbReference>
<dbReference type="InterPro" id="IPR020568">
    <property type="entry name" value="Ribosomal_Su5_D2-typ_SF"/>
</dbReference>
<evidence type="ECO:0000259" key="2">
    <source>
        <dbReference type="PROSITE" id="PS51786"/>
    </source>
</evidence>
<dbReference type="EC" id="3.4.21.53" evidence="1"/>
<organism evidence="3 4">
    <name type="scientific">Ruania alkalisoli</name>
    <dbReference type="NCBI Taxonomy" id="2779775"/>
    <lineage>
        <taxon>Bacteria</taxon>
        <taxon>Bacillati</taxon>
        <taxon>Actinomycetota</taxon>
        <taxon>Actinomycetes</taxon>
        <taxon>Micrococcales</taxon>
        <taxon>Ruaniaceae</taxon>
        <taxon>Ruania</taxon>
    </lineage>
</organism>
<dbReference type="AlphaFoldDB" id="A0A7M1SXN5"/>
<dbReference type="InterPro" id="IPR008269">
    <property type="entry name" value="Lon_proteolytic"/>
</dbReference>
<comment type="similarity">
    <text evidence="1">Belongs to the peptidase S16 family.</text>
</comment>
<dbReference type="SUPFAM" id="SSF50156">
    <property type="entry name" value="PDZ domain-like"/>
    <property type="match status" value="1"/>
</dbReference>
<dbReference type="EMBL" id="CP063169">
    <property type="protein sequence ID" value="QOR71787.1"/>
    <property type="molecule type" value="Genomic_DNA"/>
</dbReference>
<keyword evidence="1" id="KW-0378">Hydrolase</keyword>
<comment type="catalytic activity">
    <reaction evidence="1">
        <text>Hydrolysis of proteins in presence of ATP.</text>
        <dbReference type="EC" id="3.4.21.53"/>
    </reaction>
</comment>
<dbReference type="PROSITE" id="PS51786">
    <property type="entry name" value="LON_PROTEOLYTIC"/>
    <property type="match status" value="1"/>
</dbReference>
<name>A0A7M1SXN5_9MICO</name>
<feature type="active site" evidence="1">
    <location>
        <position position="264"/>
    </location>
</feature>
<dbReference type="InterPro" id="IPR036034">
    <property type="entry name" value="PDZ_sf"/>
</dbReference>
<dbReference type="GO" id="GO:0004176">
    <property type="term" value="F:ATP-dependent peptidase activity"/>
    <property type="evidence" value="ECO:0007669"/>
    <property type="project" value="UniProtKB-UniRule"/>
</dbReference>
<dbReference type="Gene3D" id="2.30.42.10">
    <property type="match status" value="1"/>
</dbReference>
<accession>A0A7M1SXN5</accession>
<feature type="domain" description="Lon proteolytic" evidence="2">
    <location>
        <begin position="259"/>
        <end position="357"/>
    </location>
</feature>
<feature type="active site" evidence="1">
    <location>
        <position position="309"/>
    </location>
</feature>
<evidence type="ECO:0000313" key="4">
    <source>
        <dbReference type="Proteomes" id="UP000593758"/>
    </source>
</evidence>
<dbReference type="InterPro" id="IPR027065">
    <property type="entry name" value="Lon_Prtase"/>
</dbReference>
<keyword evidence="1" id="KW-0720">Serine protease</keyword>
<dbReference type="Gene3D" id="3.30.230.10">
    <property type="match status" value="1"/>
</dbReference>
<dbReference type="KEGG" id="halt:IM660_05835"/>
<keyword evidence="1" id="KW-0645">Protease</keyword>
<gene>
    <name evidence="3" type="ORF">IM660_05835</name>
</gene>
<dbReference type="GO" id="GO:0004252">
    <property type="term" value="F:serine-type endopeptidase activity"/>
    <property type="evidence" value="ECO:0007669"/>
    <property type="project" value="UniProtKB-UniRule"/>
</dbReference>
<dbReference type="PANTHER" id="PTHR10046">
    <property type="entry name" value="ATP DEPENDENT LON PROTEASE FAMILY MEMBER"/>
    <property type="match status" value="1"/>
</dbReference>
<dbReference type="SUPFAM" id="SSF54211">
    <property type="entry name" value="Ribosomal protein S5 domain 2-like"/>
    <property type="match status" value="1"/>
</dbReference>
<protein>
    <recommendedName>
        <fullName evidence="1">endopeptidase La</fullName>
        <ecNumber evidence="1">3.4.21.53</ecNumber>
    </recommendedName>
</protein>
<dbReference type="GO" id="GO:0030163">
    <property type="term" value="P:protein catabolic process"/>
    <property type="evidence" value="ECO:0007669"/>
    <property type="project" value="InterPro"/>
</dbReference>
<evidence type="ECO:0000256" key="1">
    <source>
        <dbReference type="PROSITE-ProRule" id="PRU01122"/>
    </source>
</evidence>
<dbReference type="InterPro" id="IPR014721">
    <property type="entry name" value="Ribsml_uS5_D2-typ_fold_subgr"/>
</dbReference>
<dbReference type="GO" id="GO:0005524">
    <property type="term" value="F:ATP binding"/>
    <property type="evidence" value="ECO:0007669"/>
    <property type="project" value="InterPro"/>
</dbReference>
<dbReference type="GO" id="GO:0006508">
    <property type="term" value="P:proteolysis"/>
    <property type="evidence" value="ECO:0007669"/>
    <property type="project" value="UniProtKB-KW"/>
</dbReference>
<sequence length="368" mass="37629">MGDMSATPAPDRPRVLDRIGTRSITMTISGFATLGLLLLMLLTPVPYAVQGAGPTFDALGALEETELITVSGAQTYPTSGQLLLTTVTTAGGPGFPVDAGSVVRGWLDPGRRVLPVEAVIDPDVTAEEQDRLAQQQMSSSQENATVAALTALGYDVPAELTIVGADPQLGADGIVREGDMLTGIAVGSERTTVTTYQQLAEVLAATPGGTPVLLEVDRDGESTDLEIVTTGNGDGGSVLGVFLDAEFSYPIDVQIQIDNVGGPSAGTMFALGIIDELTPGEMTGGHVVAGTGTISLEGTVGPIGGITLKMYAAERDGAEYFLAPAANCGEAVEDIPDGLHVVSVSTLEEARDAVEAIGDGQTDGLPSC</sequence>
<evidence type="ECO:0000313" key="3">
    <source>
        <dbReference type="EMBL" id="QOR71787.1"/>
    </source>
</evidence>
<dbReference type="Pfam" id="PF05362">
    <property type="entry name" value="Lon_C"/>
    <property type="match status" value="1"/>
</dbReference>